<dbReference type="InterPro" id="IPR001965">
    <property type="entry name" value="Znf_PHD"/>
</dbReference>
<feature type="compositionally biased region" description="Polar residues" evidence="6">
    <location>
        <begin position="937"/>
        <end position="959"/>
    </location>
</feature>
<accession>A0A6J1EWR5</accession>
<dbReference type="InterPro" id="IPR011011">
    <property type="entry name" value="Znf_FYVE_PHD"/>
</dbReference>
<feature type="region of interest" description="Disordered" evidence="6">
    <location>
        <begin position="600"/>
        <end position="660"/>
    </location>
</feature>
<evidence type="ECO:0000313" key="8">
    <source>
        <dbReference type="Proteomes" id="UP000504609"/>
    </source>
</evidence>
<protein>
    <submittedName>
        <fullName evidence="9">Uncharacterized protein LOC111438872 isoform X1</fullName>
    </submittedName>
</protein>
<dbReference type="PANTHER" id="PTHR14571">
    <property type="entry name" value="HISTONE-LYSINE N-METHYLTRANSFERASE SET-26-RELATED"/>
    <property type="match status" value="1"/>
</dbReference>
<evidence type="ECO:0000256" key="2">
    <source>
        <dbReference type="ARBA" id="ARBA00022723"/>
    </source>
</evidence>
<evidence type="ECO:0000256" key="6">
    <source>
        <dbReference type="SAM" id="MobiDB-lite"/>
    </source>
</evidence>
<evidence type="ECO:0000256" key="5">
    <source>
        <dbReference type="ARBA" id="ARBA00023242"/>
    </source>
</evidence>
<dbReference type="Proteomes" id="UP000504609">
    <property type="component" value="Unplaced"/>
</dbReference>
<dbReference type="Gene3D" id="3.30.40.10">
    <property type="entry name" value="Zinc/RING finger domain, C3HC4 (zinc finger)"/>
    <property type="match status" value="1"/>
</dbReference>
<feature type="compositionally biased region" description="Basic residues" evidence="6">
    <location>
        <begin position="1091"/>
        <end position="1101"/>
    </location>
</feature>
<comment type="subcellular location">
    <subcellularLocation>
        <location evidence="1">Nucleus</location>
    </subcellularLocation>
</comment>
<organism evidence="8 9">
    <name type="scientific">Cucurbita moschata</name>
    <name type="common">Winter crookneck squash</name>
    <name type="synonym">Cucurbita pepo var. moschata</name>
    <dbReference type="NCBI Taxonomy" id="3662"/>
    <lineage>
        <taxon>Eukaryota</taxon>
        <taxon>Viridiplantae</taxon>
        <taxon>Streptophyta</taxon>
        <taxon>Embryophyta</taxon>
        <taxon>Tracheophyta</taxon>
        <taxon>Spermatophyta</taxon>
        <taxon>Magnoliopsida</taxon>
        <taxon>eudicotyledons</taxon>
        <taxon>Gunneridae</taxon>
        <taxon>Pentapetalae</taxon>
        <taxon>rosids</taxon>
        <taxon>fabids</taxon>
        <taxon>Cucurbitales</taxon>
        <taxon>Cucurbitaceae</taxon>
        <taxon>Cucurbiteae</taxon>
        <taxon>Cucurbita</taxon>
    </lineage>
</organism>
<dbReference type="KEGG" id="cmos:111438872"/>
<feature type="compositionally biased region" description="Low complexity" evidence="6">
    <location>
        <begin position="899"/>
        <end position="911"/>
    </location>
</feature>
<keyword evidence="8" id="KW-1185">Reference proteome</keyword>
<feature type="compositionally biased region" description="Polar residues" evidence="6">
    <location>
        <begin position="600"/>
        <end position="610"/>
    </location>
</feature>
<dbReference type="GO" id="GO:0005634">
    <property type="term" value="C:nucleus"/>
    <property type="evidence" value="ECO:0007669"/>
    <property type="project" value="UniProtKB-SubCell"/>
</dbReference>
<dbReference type="Pfam" id="PF24659">
    <property type="entry name" value="DUF7648"/>
    <property type="match status" value="1"/>
</dbReference>
<keyword evidence="3" id="KW-0863">Zinc-finger</keyword>
<feature type="region of interest" description="Disordered" evidence="6">
    <location>
        <begin position="726"/>
        <end position="768"/>
    </location>
</feature>
<feature type="compositionally biased region" description="Low complexity" evidence="6">
    <location>
        <begin position="1126"/>
        <end position="1135"/>
    </location>
</feature>
<feature type="compositionally biased region" description="Basic and acidic residues" evidence="6">
    <location>
        <begin position="836"/>
        <end position="871"/>
    </location>
</feature>
<keyword evidence="5" id="KW-0539">Nucleus</keyword>
<feature type="compositionally biased region" description="Basic and acidic residues" evidence="6">
    <location>
        <begin position="288"/>
        <end position="299"/>
    </location>
</feature>
<dbReference type="AlphaFoldDB" id="A0A6J1EWR5"/>
<keyword evidence="2" id="KW-0479">Metal-binding</keyword>
<feature type="compositionally biased region" description="Polar residues" evidence="6">
    <location>
        <begin position="799"/>
        <end position="813"/>
    </location>
</feature>
<evidence type="ECO:0000256" key="4">
    <source>
        <dbReference type="ARBA" id="ARBA00022833"/>
    </source>
</evidence>
<name>A0A6J1EWR5_CUCMO</name>
<feature type="compositionally biased region" description="Polar residues" evidence="6">
    <location>
        <begin position="271"/>
        <end position="280"/>
    </location>
</feature>
<feature type="compositionally biased region" description="Basic and acidic residues" evidence="6">
    <location>
        <begin position="635"/>
        <end position="652"/>
    </location>
</feature>
<dbReference type="SUPFAM" id="SSF57903">
    <property type="entry name" value="FYVE/PHD zinc finger"/>
    <property type="match status" value="1"/>
</dbReference>
<evidence type="ECO:0000313" key="9">
    <source>
        <dbReference type="RefSeq" id="XP_022932462.1"/>
    </source>
</evidence>
<feature type="region of interest" description="Disordered" evidence="6">
    <location>
        <begin position="937"/>
        <end position="984"/>
    </location>
</feature>
<proteinExistence type="predicted"/>
<dbReference type="PANTHER" id="PTHR14571:SF9">
    <property type="entry name" value="HISTONE-LYSINE N-METHYLTRANSFERASE SET-26-RELATED"/>
    <property type="match status" value="1"/>
</dbReference>
<dbReference type="GeneID" id="111438872"/>
<dbReference type="GO" id="GO:0008270">
    <property type="term" value="F:zinc ion binding"/>
    <property type="evidence" value="ECO:0007669"/>
    <property type="project" value="UniProtKB-KW"/>
</dbReference>
<dbReference type="InterPro" id="IPR056065">
    <property type="entry name" value="DUF7648"/>
</dbReference>
<keyword evidence="4" id="KW-0862">Zinc</keyword>
<sequence length="1159" mass="127777">MKGQSNRLQSMDPPDDWVNGSWTVDCICGVNFDDGEEMVNCDECGVWVHTRCSRYVKGDDIFVCDKCKRKNERNDCEETEVAQLLVELPTKTMSMESTYVCNGPSQRPFRLWTDIPIEERVHVHGVPGGDPALFSGLSSLFTPQLWNCTGYVPKKFNFQYREFPCWDEDQNENTDNGKNENPADKCAGVLFSLSKDNVLGTPVAALIGVRSKSGDVLCDRNGLLSEKHGVSEDLDRCPDNGVREKSFLRPLLHSGKCKTEDYLVSKDQSGKMKSTPSDKVTNLKKRIDHASKIDRDQKHARGNSENPRNKSSREMVDRELSNAYHVANKNNDNHRDSCELSPGVVSSEISKNNSTIAVGPMDENGVQVSLTVENSTKIEDDGPPLFAKKDVGNIVVKQGGGTALDHSDDGGFSRTIVKPSVGSLGSTKLESKDDKIHDDVNCGNSIDSSHTDAKFKIDKQLDVSGGALNFQASAHSDATAMQKCNDRMPESNKVNSGGVSCGLQVGSHKAEKSFEGASNYHLEKADEQRSNPCVFKQEWDCPEGSTTVHINSLKPQNVSEFGDEKPSKSSGMALHQHVLPSQHKATLCVGKSSPASSNVIISKPSMSNDLTPEDPENLEGTAAKHEAVSGSCGGSRKEYSSNGVDRVEERDKLPRRRIKEHPKECLNAAANSLYSVRDLQDPISKRNTLHVKDSVVLSTVKTSLAHNAPDSPGYSESIESHLNHKGLTSHNKVSSSCLPQRGDKPNHLPSKVNQRHATAMCPPATTNPPAVLSDEELAFLLHQELNSSPRVPRVPRLRQTGSSPQLGSSNATSLLIKRSSSRGRDYASVKYASRMKNRDALRDTFRSSHEPDDDVKRTDEILSSPDQRRQETSNPAEASKKEESGSPTRLNAHKRGLLSTYATNTASNSAEASKREENGSPSRLNALKKGLLSAYATNTASSGPSSSMEANDHNNSSIHHSPRNTSDDDTGTVGEGPVHPTLPGLINEIMSQGRRMTYEELCNAVLPHWHNLRKHNGERYAYSSHSQAVLDCLRNRHEWARLVDRGPKTNSSRKRRKFDVEESEDSEYGKGRPVKVAENKGLESHKEEFPKRKRNTRKRRLALQGKGIKDIRKRRKTEMFTDDDVGLLSDSSDGSMFSEDELQDVDECSERREGSGSDE</sequence>
<feature type="domain" description="Zinc finger PHD-type" evidence="7">
    <location>
        <begin position="25"/>
        <end position="68"/>
    </location>
</feature>
<feature type="compositionally biased region" description="Basic and acidic residues" evidence="6">
    <location>
        <begin position="1148"/>
        <end position="1159"/>
    </location>
</feature>
<reference evidence="9" key="1">
    <citation type="submission" date="2025-08" db="UniProtKB">
        <authorList>
            <consortium name="RefSeq"/>
        </authorList>
    </citation>
    <scope>IDENTIFICATION</scope>
    <source>
        <tissue evidence="9">Young leaves</tissue>
    </source>
</reference>
<feature type="region of interest" description="Disordered" evidence="6">
    <location>
        <begin position="266"/>
        <end position="316"/>
    </location>
</feature>
<dbReference type="InterPro" id="IPR013083">
    <property type="entry name" value="Znf_RING/FYVE/PHD"/>
</dbReference>
<feature type="region of interest" description="Disordered" evidence="6">
    <location>
        <begin position="790"/>
        <end position="923"/>
    </location>
</feature>
<evidence type="ECO:0000256" key="1">
    <source>
        <dbReference type="ARBA" id="ARBA00004123"/>
    </source>
</evidence>
<gene>
    <name evidence="9" type="primary">LOC111438872</name>
</gene>
<feature type="region of interest" description="Disordered" evidence="6">
    <location>
        <begin position="1044"/>
        <end position="1159"/>
    </location>
</feature>
<feature type="compositionally biased region" description="Acidic residues" evidence="6">
    <location>
        <begin position="1138"/>
        <end position="1147"/>
    </location>
</feature>
<evidence type="ECO:0000259" key="7">
    <source>
        <dbReference type="SMART" id="SM00249"/>
    </source>
</evidence>
<evidence type="ECO:0000256" key="3">
    <source>
        <dbReference type="ARBA" id="ARBA00022771"/>
    </source>
</evidence>
<dbReference type="InterPro" id="IPR019786">
    <property type="entry name" value="Zinc_finger_PHD-type_CS"/>
</dbReference>
<dbReference type="PROSITE" id="PS01359">
    <property type="entry name" value="ZF_PHD_1"/>
    <property type="match status" value="1"/>
</dbReference>
<dbReference type="RefSeq" id="XP_022932462.1">
    <property type="nucleotide sequence ID" value="XM_023076694.1"/>
</dbReference>
<dbReference type="SMART" id="SM00249">
    <property type="entry name" value="PHD"/>
    <property type="match status" value="1"/>
</dbReference>
<feature type="compositionally biased region" description="Basic and acidic residues" evidence="6">
    <location>
        <begin position="307"/>
        <end position="316"/>
    </location>
</feature>
<feature type="compositionally biased region" description="Polar residues" evidence="6">
    <location>
        <begin position="726"/>
        <end position="738"/>
    </location>
</feature>
<feature type="compositionally biased region" description="Basic and acidic residues" evidence="6">
    <location>
        <begin position="1067"/>
        <end position="1090"/>
    </location>
</feature>